<accession>A0A815RQT2</accession>
<evidence type="ECO:0000259" key="1">
    <source>
        <dbReference type="Pfam" id="PF21235"/>
    </source>
</evidence>
<dbReference type="AlphaFoldDB" id="A0A815RQT2"/>
<protein>
    <recommendedName>
        <fullName evidence="1">E3 ubiquitin-protein ligase ARIH1-like UBA-like domain-containing protein</fullName>
    </recommendedName>
</protein>
<dbReference type="Pfam" id="PF21235">
    <property type="entry name" value="UBA_ARI1"/>
    <property type="match status" value="1"/>
</dbReference>
<gene>
    <name evidence="2" type="ORF">JYZ213_LOCUS42390</name>
</gene>
<organism evidence="2 3">
    <name type="scientific">Adineta steineri</name>
    <dbReference type="NCBI Taxonomy" id="433720"/>
    <lineage>
        <taxon>Eukaryota</taxon>
        <taxon>Metazoa</taxon>
        <taxon>Spiralia</taxon>
        <taxon>Gnathifera</taxon>
        <taxon>Rotifera</taxon>
        <taxon>Eurotatoria</taxon>
        <taxon>Bdelloidea</taxon>
        <taxon>Adinetida</taxon>
        <taxon>Adinetidae</taxon>
        <taxon>Adineta</taxon>
    </lineage>
</organism>
<comment type="caution">
    <text evidence="2">The sequence shown here is derived from an EMBL/GenBank/DDBJ whole genome shotgun (WGS) entry which is preliminary data.</text>
</comment>
<evidence type="ECO:0000313" key="2">
    <source>
        <dbReference type="EMBL" id="CAF1481348.1"/>
    </source>
</evidence>
<feature type="non-terminal residue" evidence="2">
    <location>
        <position position="1"/>
    </location>
</feature>
<reference evidence="2" key="1">
    <citation type="submission" date="2021-02" db="EMBL/GenBank/DDBJ databases">
        <authorList>
            <person name="Nowell W R."/>
        </authorList>
    </citation>
    <scope>NUCLEOTIDE SEQUENCE</scope>
</reference>
<feature type="domain" description="E3 ubiquitin-protein ligase ARIH1-like UBA-like" evidence="1">
    <location>
        <begin position="32"/>
        <end position="70"/>
    </location>
</feature>
<sequence>MPRQKISPTSITTNEQMVYFLLTPEEVLAEITKTTREVNEVLGLPSTTLVRLILNHFHWDKNTLTERFYDDPEKLF</sequence>
<dbReference type="Proteomes" id="UP000663845">
    <property type="component" value="Unassembled WGS sequence"/>
</dbReference>
<name>A0A815RQT2_9BILA</name>
<dbReference type="InterPro" id="IPR048962">
    <property type="entry name" value="ARIH1-like_UBL"/>
</dbReference>
<evidence type="ECO:0000313" key="3">
    <source>
        <dbReference type="Proteomes" id="UP000663845"/>
    </source>
</evidence>
<dbReference type="EMBL" id="CAJNOG010001950">
    <property type="protein sequence ID" value="CAF1481348.1"/>
    <property type="molecule type" value="Genomic_DNA"/>
</dbReference>
<proteinExistence type="predicted"/>